<comment type="caution">
    <text evidence="9">The sequence shown here is derived from an EMBL/GenBank/DDBJ whole genome shotgun (WGS) entry which is preliminary data.</text>
</comment>
<keyword evidence="5" id="KW-0274">FAD</keyword>
<comment type="similarity">
    <text evidence="2">Belongs to the GMC oxidoreductase family.</text>
</comment>
<evidence type="ECO:0000256" key="5">
    <source>
        <dbReference type="ARBA" id="ARBA00022827"/>
    </source>
</evidence>
<evidence type="ECO:0000259" key="8">
    <source>
        <dbReference type="Pfam" id="PF05199"/>
    </source>
</evidence>
<dbReference type="InterPro" id="IPR007867">
    <property type="entry name" value="GMC_OxRtase_C"/>
</dbReference>
<keyword evidence="6" id="KW-0560">Oxidoreductase</keyword>
<dbReference type="InterPro" id="IPR012132">
    <property type="entry name" value="GMC_OxRdtase"/>
</dbReference>
<accession>A0A9P5PW57</accession>
<keyword evidence="10" id="KW-1185">Reference proteome</keyword>
<dbReference type="SUPFAM" id="SSF54373">
    <property type="entry name" value="FAD-linked reductases, C-terminal domain"/>
    <property type="match status" value="1"/>
</dbReference>
<dbReference type="AlphaFoldDB" id="A0A9P5PW57"/>
<proteinExistence type="inferred from homology"/>
<dbReference type="Gene3D" id="3.50.50.60">
    <property type="entry name" value="FAD/NAD(P)-binding domain"/>
    <property type="match status" value="1"/>
</dbReference>
<organism evidence="9 10">
    <name type="scientific">Rhodocollybia butyracea</name>
    <dbReference type="NCBI Taxonomy" id="206335"/>
    <lineage>
        <taxon>Eukaryota</taxon>
        <taxon>Fungi</taxon>
        <taxon>Dikarya</taxon>
        <taxon>Basidiomycota</taxon>
        <taxon>Agaricomycotina</taxon>
        <taxon>Agaricomycetes</taxon>
        <taxon>Agaricomycetidae</taxon>
        <taxon>Agaricales</taxon>
        <taxon>Marasmiineae</taxon>
        <taxon>Omphalotaceae</taxon>
        <taxon>Rhodocollybia</taxon>
    </lineage>
</organism>
<comment type="cofactor">
    <cofactor evidence="1">
        <name>FAD</name>
        <dbReference type="ChEBI" id="CHEBI:57692"/>
    </cofactor>
</comment>
<evidence type="ECO:0000313" key="9">
    <source>
        <dbReference type="EMBL" id="KAF9070237.1"/>
    </source>
</evidence>
<keyword evidence="3" id="KW-0285">Flavoprotein</keyword>
<dbReference type="PANTHER" id="PTHR11552">
    <property type="entry name" value="GLUCOSE-METHANOL-CHOLINE GMC OXIDOREDUCTASE"/>
    <property type="match status" value="1"/>
</dbReference>
<dbReference type="Pfam" id="PF05199">
    <property type="entry name" value="GMC_oxred_C"/>
    <property type="match status" value="1"/>
</dbReference>
<dbReference type="Proteomes" id="UP000772434">
    <property type="component" value="Unassembled WGS sequence"/>
</dbReference>
<evidence type="ECO:0000256" key="3">
    <source>
        <dbReference type="ARBA" id="ARBA00022630"/>
    </source>
</evidence>
<feature type="domain" description="Glucose-methanol-choline oxidoreductase C-terminal" evidence="8">
    <location>
        <begin position="18"/>
        <end position="150"/>
    </location>
</feature>
<sequence>TPEAGKKYLSFAGCLQFPFSTGTIHITSTDATVQPAIDPGYFTDDFDLDVLVSTVKFIRKVARTGGFQEMLGSEVDPGTDIQSDSDILEYIKNFGNSEFHTVGSAAMLPREKGGVVSPELKVYGTDNIRVVDLSILPLQISAHPMSTLYGV</sequence>
<evidence type="ECO:0000256" key="1">
    <source>
        <dbReference type="ARBA" id="ARBA00001974"/>
    </source>
</evidence>
<reference evidence="9" key="1">
    <citation type="submission" date="2020-11" db="EMBL/GenBank/DDBJ databases">
        <authorList>
            <consortium name="DOE Joint Genome Institute"/>
            <person name="Ahrendt S."/>
            <person name="Riley R."/>
            <person name="Andreopoulos W."/>
            <person name="Labutti K."/>
            <person name="Pangilinan J."/>
            <person name="Ruiz-Duenas F.J."/>
            <person name="Barrasa J.M."/>
            <person name="Sanchez-Garcia M."/>
            <person name="Camarero S."/>
            <person name="Miyauchi S."/>
            <person name="Serrano A."/>
            <person name="Linde D."/>
            <person name="Babiker R."/>
            <person name="Drula E."/>
            <person name="Ayuso-Fernandez I."/>
            <person name="Pacheco R."/>
            <person name="Padilla G."/>
            <person name="Ferreira P."/>
            <person name="Barriuso J."/>
            <person name="Kellner H."/>
            <person name="Castanera R."/>
            <person name="Alfaro M."/>
            <person name="Ramirez L."/>
            <person name="Pisabarro A.G."/>
            <person name="Kuo A."/>
            <person name="Tritt A."/>
            <person name="Lipzen A."/>
            <person name="He G."/>
            <person name="Yan M."/>
            <person name="Ng V."/>
            <person name="Cullen D."/>
            <person name="Martin F."/>
            <person name="Rosso M.-N."/>
            <person name="Henrissat B."/>
            <person name="Hibbett D."/>
            <person name="Martinez A.T."/>
            <person name="Grigoriev I.V."/>
        </authorList>
    </citation>
    <scope>NUCLEOTIDE SEQUENCE</scope>
    <source>
        <strain evidence="9">AH 40177</strain>
    </source>
</reference>
<name>A0A9P5PW57_9AGAR</name>
<evidence type="ECO:0000313" key="10">
    <source>
        <dbReference type="Proteomes" id="UP000772434"/>
    </source>
</evidence>
<dbReference type="SUPFAM" id="SSF51905">
    <property type="entry name" value="FAD/NAD(P)-binding domain"/>
    <property type="match status" value="1"/>
</dbReference>
<dbReference type="OrthoDB" id="269227at2759"/>
<evidence type="ECO:0000256" key="4">
    <source>
        <dbReference type="ARBA" id="ARBA00022729"/>
    </source>
</evidence>
<gene>
    <name evidence="9" type="ORF">BDP27DRAFT_1221054</name>
</gene>
<dbReference type="PANTHER" id="PTHR11552:SF201">
    <property type="entry name" value="GLUCOSE-METHANOL-CHOLINE OXIDOREDUCTASE N-TERMINAL DOMAIN-CONTAINING PROTEIN"/>
    <property type="match status" value="1"/>
</dbReference>
<dbReference type="EMBL" id="JADNRY010000042">
    <property type="protein sequence ID" value="KAF9070237.1"/>
    <property type="molecule type" value="Genomic_DNA"/>
</dbReference>
<keyword evidence="4" id="KW-0732">Signal</keyword>
<dbReference type="GO" id="GO:0016614">
    <property type="term" value="F:oxidoreductase activity, acting on CH-OH group of donors"/>
    <property type="evidence" value="ECO:0007669"/>
    <property type="project" value="InterPro"/>
</dbReference>
<dbReference type="Gene3D" id="3.30.560.10">
    <property type="entry name" value="Glucose Oxidase, domain 3"/>
    <property type="match status" value="1"/>
</dbReference>
<keyword evidence="7" id="KW-0325">Glycoprotein</keyword>
<dbReference type="GO" id="GO:0050660">
    <property type="term" value="F:flavin adenine dinucleotide binding"/>
    <property type="evidence" value="ECO:0007669"/>
    <property type="project" value="InterPro"/>
</dbReference>
<evidence type="ECO:0000256" key="7">
    <source>
        <dbReference type="ARBA" id="ARBA00023180"/>
    </source>
</evidence>
<protein>
    <submittedName>
        <fullName evidence="9">Glucose-methanol-choline oxidoreductase</fullName>
    </submittedName>
</protein>
<evidence type="ECO:0000256" key="6">
    <source>
        <dbReference type="ARBA" id="ARBA00023002"/>
    </source>
</evidence>
<dbReference type="InterPro" id="IPR036188">
    <property type="entry name" value="FAD/NAD-bd_sf"/>
</dbReference>
<feature type="non-terminal residue" evidence="9">
    <location>
        <position position="1"/>
    </location>
</feature>
<evidence type="ECO:0000256" key="2">
    <source>
        <dbReference type="ARBA" id="ARBA00010790"/>
    </source>
</evidence>